<organism evidence="2 3">
    <name type="scientific">Fusarium duplospermum</name>
    <dbReference type="NCBI Taxonomy" id="1325734"/>
    <lineage>
        <taxon>Eukaryota</taxon>
        <taxon>Fungi</taxon>
        <taxon>Dikarya</taxon>
        <taxon>Ascomycota</taxon>
        <taxon>Pezizomycotina</taxon>
        <taxon>Sordariomycetes</taxon>
        <taxon>Hypocreomycetidae</taxon>
        <taxon>Hypocreales</taxon>
        <taxon>Nectriaceae</taxon>
        <taxon>Fusarium</taxon>
        <taxon>Fusarium solani species complex</taxon>
    </lineage>
</organism>
<feature type="compositionally biased region" description="Polar residues" evidence="1">
    <location>
        <begin position="332"/>
        <end position="345"/>
    </location>
</feature>
<accession>A0A428QQD0</accession>
<dbReference type="AlphaFoldDB" id="A0A428QQD0"/>
<comment type="caution">
    <text evidence="2">The sequence shown here is derived from an EMBL/GenBank/DDBJ whole genome shotgun (WGS) entry which is preliminary data.</text>
</comment>
<gene>
    <name evidence="2" type="ORF">CEP54_003233</name>
</gene>
<feature type="region of interest" description="Disordered" evidence="1">
    <location>
        <begin position="470"/>
        <end position="499"/>
    </location>
</feature>
<reference evidence="2 3" key="1">
    <citation type="submission" date="2017-06" db="EMBL/GenBank/DDBJ databases">
        <title>Comparative genomic analysis of Ambrosia Fusariam Clade fungi.</title>
        <authorList>
            <person name="Stajich J.E."/>
            <person name="Carrillo J."/>
            <person name="Kijimoto T."/>
            <person name="Eskalen A."/>
            <person name="O'Donnell K."/>
            <person name="Kasson M."/>
        </authorList>
    </citation>
    <scope>NUCLEOTIDE SEQUENCE [LARGE SCALE GENOMIC DNA]</scope>
    <source>
        <strain evidence="2 3">NRRL62584</strain>
    </source>
</reference>
<sequence length="1124" mass="119496">MEPVPETERMEEFRPALVSSSPVVPPTAPALRIPNPNSVSTLNIDLPRKPPNLRRSTDPSPTSPASPSWSTTAFIPYRPRTTSPLSGAHSRSRSTTSLAPPMSRTQSMPGVNGSGHILFSPQRRQTSPSGSPSRVRIPRKPADEAFPPISPVRTSVLEPERRHGERRSSSPILGFSSSTPARLRRPSSPLRTIASSSTGSLSTFPPTPSSSISSTSSYRSYDALSGSYGTTYSSVPSTPTSTRSRSPSISSLETIPDTPDAEEAALEAERIAQLKAAADAAEVCSMLLPTFIGAAGLLATAVEAAPRGTWFHKFQRDDQGSQGSNARMAARSDSQTSNYANAYSQPNVYTPGAKYASPDTYTKVDSQYAAPKNTSTSTVNSKTLKSDIECPTGGVYVSTTTLDLTVTVTASSNMSYTICRDCTQTVTRNGTVYLPGGKYVPTLSYDKETNAAYPIAETTNGGGQYNTGSPYYPTNATYPPVKTKDVEDPDETEPCTDDYPYMNSTIAAPLYTTPVDKHVSASGYQSAIYNTPSGYNSDAPVYTRPAYVKPVYPEPGHSNSSIETPVYTKPVYTKPVYPQPSGNSTIVAPVYTKPSYPHPSGNSSIVPPVYTKPSYPDPSGNSSTPPAYTRPVYTKPVYPEPNNSSIVPTVYTPPVYTKPAYTKPVIPGNSSAITPVHTNSADPSVYTPPVYTKPVYPETPVPGNSSTVSTKSADPSVYTPPVYTKPVYPHPVTSGNSSTGEGPVYTPPVYSDPVIHGNSSTVPPVYTTPVGSSVYTPPAYTKPAYSEPIIPGNSSTSEDPIYTPPVNTKPAYPGSVISSSSSTNEGPVYTPPVYTRPAYPDPVSSGNSSMTPPVYTKPVETPVYSKPVTTKPVDTPVYSPPVYTKPVFPSESSDAYPLPSTPSNSTIPPVLPVSSSDSSSVVDPTFTPEASTSQGSSASASIEPTTLPVTPFLTTTSSIESSTTEPCIIDTSMVPISSSYLNVTATTPSVPTATIYKRDAENGASKRDTAYCGVKGKATGMNILAEFSEDSHGMPVTLEGCYQFCKLQLPSTSGCQAYRFYNNDSGATRCAVYGLPVHKDIREIDSTVEDVWFDLSCGSPSKHQDDNQSSGTGAFLKFGLGLNY</sequence>
<feature type="compositionally biased region" description="Polar residues" evidence="1">
    <location>
        <begin position="816"/>
        <end position="825"/>
    </location>
</feature>
<feature type="compositionally biased region" description="Low complexity" evidence="1">
    <location>
        <begin position="912"/>
        <end position="944"/>
    </location>
</feature>
<evidence type="ECO:0000313" key="3">
    <source>
        <dbReference type="Proteomes" id="UP000288168"/>
    </source>
</evidence>
<evidence type="ECO:0000256" key="1">
    <source>
        <dbReference type="SAM" id="MobiDB-lite"/>
    </source>
</evidence>
<dbReference type="STRING" id="1325734.A0A428QQD0"/>
<feature type="compositionally biased region" description="Basic and acidic residues" evidence="1">
    <location>
        <begin position="158"/>
        <end position="168"/>
    </location>
</feature>
<protein>
    <recommendedName>
        <fullName evidence="4">Apple domain-containing protein</fullName>
    </recommendedName>
</protein>
<dbReference type="EMBL" id="NKCI01000020">
    <property type="protein sequence ID" value="RSL67502.1"/>
    <property type="molecule type" value="Genomic_DNA"/>
</dbReference>
<feature type="region of interest" description="Disordered" evidence="1">
    <location>
        <begin position="314"/>
        <end position="345"/>
    </location>
</feature>
<feature type="region of interest" description="Disordered" evidence="1">
    <location>
        <begin position="597"/>
        <end position="628"/>
    </location>
</feature>
<feature type="compositionally biased region" description="Acidic residues" evidence="1">
    <location>
        <begin position="487"/>
        <end position="496"/>
    </location>
</feature>
<feature type="region of interest" description="Disordered" evidence="1">
    <location>
        <begin position="1"/>
        <end position="217"/>
    </location>
</feature>
<feature type="region of interest" description="Disordered" evidence="1">
    <location>
        <begin position="891"/>
        <end position="944"/>
    </location>
</feature>
<feature type="compositionally biased region" description="Low complexity" evidence="1">
    <location>
        <begin position="230"/>
        <end position="251"/>
    </location>
</feature>
<feature type="compositionally biased region" description="Polar residues" evidence="1">
    <location>
        <begin position="122"/>
        <end position="132"/>
    </location>
</feature>
<feature type="compositionally biased region" description="Low complexity" evidence="1">
    <location>
        <begin position="58"/>
        <end position="72"/>
    </location>
</feature>
<dbReference type="OrthoDB" id="5090347at2759"/>
<name>A0A428QQD0_9HYPO</name>
<proteinExistence type="predicted"/>
<keyword evidence="3" id="KW-1185">Reference proteome</keyword>
<evidence type="ECO:0008006" key="4">
    <source>
        <dbReference type="Google" id="ProtNLM"/>
    </source>
</evidence>
<feature type="compositionally biased region" description="Polar residues" evidence="1">
    <location>
        <begin position="93"/>
        <end position="109"/>
    </location>
</feature>
<dbReference type="Proteomes" id="UP000288168">
    <property type="component" value="Unassembled WGS sequence"/>
</dbReference>
<feature type="region of interest" description="Disordered" evidence="1">
    <location>
        <begin position="230"/>
        <end position="263"/>
    </location>
</feature>
<feature type="region of interest" description="Disordered" evidence="1">
    <location>
        <begin position="790"/>
        <end position="831"/>
    </location>
</feature>
<evidence type="ECO:0000313" key="2">
    <source>
        <dbReference type="EMBL" id="RSL67502.1"/>
    </source>
</evidence>
<feature type="compositionally biased region" description="Basic and acidic residues" evidence="1">
    <location>
        <begin position="1"/>
        <end position="14"/>
    </location>
</feature>
<feature type="compositionally biased region" description="Low complexity" evidence="1">
    <location>
        <begin position="176"/>
        <end position="217"/>
    </location>
</feature>